<dbReference type="AlphaFoldDB" id="Q8VR76"/>
<reference evidence="2" key="1">
    <citation type="journal article" date="2001" name="J. Infect. Dis.">
        <title>Identification of DNA sequences from a second pathogenicity island of uropathogenic Escherichia coli CFT073: probes specific for uropathogenic populations.</title>
        <authorList>
            <person name="Rasko D.A."/>
            <person name="Phillips J.A."/>
            <person name="Li X."/>
            <person name="Mobley H.L."/>
        </authorList>
    </citation>
    <scope>NUCLEOTIDE SEQUENCE</scope>
    <source>
        <strain evidence="2">CFT073</strain>
    </source>
</reference>
<proteinExistence type="predicted"/>
<dbReference type="EMBL" id="AF447814">
    <property type="protein sequence ID" value="AAL67372.1"/>
    <property type="molecule type" value="Genomic_DNA"/>
</dbReference>
<feature type="region of interest" description="Disordered" evidence="1">
    <location>
        <begin position="1"/>
        <end position="23"/>
    </location>
</feature>
<feature type="compositionally biased region" description="Polar residues" evidence="1">
    <location>
        <begin position="111"/>
        <end position="122"/>
    </location>
</feature>
<feature type="region of interest" description="Disordered" evidence="1">
    <location>
        <begin position="103"/>
        <end position="122"/>
    </location>
</feature>
<sequence>MPVTDDDGVTVATGGEPAGHPHAHCNDRHLNSREDVLTDWLYCIRFMKKKTANMEAIAENTLRNSCEKRLKKRSDSIRFYMLFGHVAMTNCCMCRGECTRKHQNHPERQNDYASNQETAISG</sequence>
<accession>Q8VR76</accession>
<evidence type="ECO:0000256" key="1">
    <source>
        <dbReference type="SAM" id="MobiDB-lite"/>
    </source>
</evidence>
<name>Q8VR76_ECOLX</name>
<evidence type="ECO:0000313" key="2">
    <source>
        <dbReference type="EMBL" id="AAL67372.1"/>
    </source>
</evidence>
<protein>
    <submittedName>
        <fullName evidence="2">Uncharacterized protein</fullName>
    </submittedName>
</protein>
<organism evidence="2">
    <name type="scientific">Escherichia coli</name>
    <dbReference type="NCBI Taxonomy" id="562"/>
    <lineage>
        <taxon>Bacteria</taxon>
        <taxon>Pseudomonadati</taxon>
        <taxon>Pseudomonadota</taxon>
        <taxon>Gammaproteobacteria</taxon>
        <taxon>Enterobacterales</taxon>
        <taxon>Enterobacteriaceae</taxon>
        <taxon>Escherichia</taxon>
    </lineage>
</organism>